<sequence>MLRKLEFKATQTPLSQKDKGVCFIRDYYDILLTSSFNLKT</sequence>
<evidence type="ECO:0000313" key="1">
    <source>
        <dbReference type="EMBL" id="EEN81170.1"/>
    </source>
</evidence>
<dbReference type="Proteomes" id="UP000004525">
    <property type="component" value="Unassembled WGS sequence"/>
</dbReference>
<dbReference type="HOGENOM" id="CLU_3291651_0_0_9"/>
<accession>C2JUW2</accession>
<evidence type="ECO:0000313" key="2">
    <source>
        <dbReference type="Proteomes" id="UP000004525"/>
    </source>
</evidence>
<dbReference type="AlphaFoldDB" id="C2JUW2"/>
<gene>
    <name evidence="1" type="ORF">HMPREF0539_0696</name>
</gene>
<organism evidence="1 2">
    <name type="scientific">Lacticaseibacillus rhamnosus (strain LMS2-1)</name>
    <dbReference type="NCBI Taxonomy" id="525361"/>
    <lineage>
        <taxon>Bacteria</taxon>
        <taxon>Bacillati</taxon>
        <taxon>Bacillota</taxon>
        <taxon>Bacilli</taxon>
        <taxon>Lactobacillales</taxon>
        <taxon>Lactobacillaceae</taxon>
        <taxon>Lacticaseibacillus</taxon>
    </lineage>
</organism>
<protein>
    <submittedName>
        <fullName evidence="1">Uncharacterized protein</fullName>
    </submittedName>
</protein>
<name>C2JUW2_LACRM</name>
<proteinExistence type="predicted"/>
<dbReference type="EMBL" id="ACIZ01000025">
    <property type="protein sequence ID" value="EEN81170.1"/>
    <property type="molecule type" value="Genomic_DNA"/>
</dbReference>
<reference evidence="1" key="1">
    <citation type="submission" date="2009-01" db="EMBL/GenBank/DDBJ databases">
        <authorList>
            <person name="Qin X."/>
            <person name="Bachman B."/>
            <person name="Battles P."/>
            <person name="Bell A."/>
            <person name="Bess C."/>
            <person name="Bickham C."/>
            <person name="Chaboub L."/>
            <person name="Chen D."/>
            <person name="Coyle M."/>
            <person name="Deiros D.R."/>
            <person name="Dinh H."/>
            <person name="Forbes L."/>
            <person name="Fowler G."/>
            <person name="Francisco L."/>
            <person name="Fu Q."/>
            <person name="Gubbala S."/>
            <person name="Hale W."/>
            <person name="Han Y."/>
            <person name="Hemphill L."/>
            <person name="Highlander S.K."/>
            <person name="Hirani K."/>
            <person name="Hogues M."/>
            <person name="Jackson L."/>
            <person name="Jakkamsetti A."/>
            <person name="Javaid M."/>
            <person name="Jiang H."/>
            <person name="Korchina V."/>
            <person name="Kovar C."/>
            <person name="Lara F."/>
            <person name="Lee S."/>
            <person name="Mata R."/>
            <person name="Mathew T."/>
            <person name="Moen C."/>
            <person name="Morales K."/>
            <person name="Munidasa M."/>
            <person name="Nazareth L."/>
            <person name="Ngo R."/>
            <person name="Nguyen L."/>
            <person name="Okwuonu G."/>
            <person name="Ongeri F."/>
            <person name="Patil S."/>
            <person name="Petrosino J."/>
            <person name="Pham C."/>
            <person name="Pham P."/>
            <person name="Pu L.-L."/>
            <person name="Puazo M."/>
            <person name="Raj R."/>
            <person name="Reid J."/>
            <person name="Rouhana J."/>
            <person name="Saada N."/>
            <person name="Shang Y."/>
            <person name="Simmons D."/>
            <person name="Thornton R."/>
            <person name="Warren J."/>
            <person name="Weissenberger G."/>
            <person name="Zhang J."/>
            <person name="Zhang L."/>
            <person name="Zhou C."/>
            <person name="Zhu D."/>
            <person name="Muzny D."/>
            <person name="Worley K."/>
            <person name="Gibbs R."/>
        </authorList>
    </citation>
    <scope>NUCLEOTIDE SEQUENCE [LARGE SCALE GENOMIC DNA]</scope>
    <source>
        <strain evidence="1">LMS2-1</strain>
    </source>
</reference>
<comment type="caution">
    <text evidence="1">The sequence shown here is derived from an EMBL/GenBank/DDBJ whole genome shotgun (WGS) entry which is preliminary data.</text>
</comment>
<keyword evidence="2" id="KW-1185">Reference proteome</keyword>